<name>A0A0C9Z4Y0_9AGAM</name>
<keyword evidence="2" id="KW-1185">Reference proteome</keyword>
<organism evidence="1 2">
    <name type="scientific">Pisolithus microcarpus 441</name>
    <dbReference type="NCBI Taxonomy" id="765257"/>
    <lineage>
        <taxon>Eukaryota</taxon>
        <taxon>Fungi</taxon>
        <taxon>Dikarya</taxon>
        <taxon>Basidiomycota</taxon>
        <taxon>Agaricomycotina</taxon>
        <taxon>Agaricomycetes</taxon>
        <taxon>Agaricomycetidae</taxon>
        <taxon>Boletales</taxon>
        <taxon>Sclerodermatineae</taxon>
        <taxon>Pisolithaceae</taxon>
        <taxon>Pisolithus</taxon>
    </lineage>
</organism>
<accession>A0A0C9Z4Y0</accession>
<dbReference type="EMBL" id="KN833910">
    <property type="protein sequence ID" value="KIK15018.1"/>
    <property type="molecule type" value="Genomic_DNA"/>
</dbReference>
<reference evidence="2" key="2">
    <citation type="submission" date="2015-01" db="EMBL/GenBank/DDBJ databases">
        <title>Evolutionary Origins and Diversification of the Mycorrhizal Mutualists.</title>
        <authorList>
            <consortium name="DOE Joint Genome Institute"/>
            <consortium name="Mycorrhizal Genomics Consortium"/>
            <person name="Kohler A."/>
            <person name="Kuo A."/>
            <person name="Nagy L.G."/>
            <person name="Floudas D."/>
            <person name="Copeland A."/>
            <person name="Barry K.W."/>
            <person name="Cichocki N."/>
            <person name="Veneault-Fourrey C."/>
            <person name="LaButti K."/>
            <person name="Lindquist E.A."/>
            <person name="Lipzen A."/>
            <person name="Lundell T."/>
            <person name="Morin E."/>
            <person name="Murat C."/>
            <person name="Riley R."/>
            <person name="Ohm R."/>
            <person name="Sun H."/>
            <person name="Tunlid A."/>
            <person name="Henrissat B."/>
            <person name="Grigoriev I.V."/>
            <person name="Hibbett D.S."/>
            <person name="Martin F."/>
        </authorList>
    </citation>
    <scope>NUCLEOTIDE SEQUENCE [LARGE SCALE GENOMIC DNA]</scope>
    <source>
        <strain evidence="2">441</strain>
    </source>
</reference>
<proteinExistence type="predicted"/>
<dbReference type="Gene3D" id="1.10.510.10">
    <property type="entry name" value="Transferase(Phosphotransferase) domain 1"/>
    <property type="match status" value="1"/>
</dbReference>
<dbReference type="InterPro" id="IPR011009">
    <property type="entry name" value="Kinase-like_dom_sf"/>
</dbReference>
<sequence>MQNSPSGVTKSKNYMNIQGGDTRILDCRCVAGGPATVGPPIQLFNPAFAYFTSKAFDPEHDVPRTFVRQVRQAIESFALIHPPELARRRSLTPILQELIGLPIIVATNIDGTPLDGVVLGSLGQTECTYLAVVVYEAKNEFGDGASDPSAQGAFSYLRIFCQDNNRNIRLRTCCPAFIIAHAGPWLTILGGIITSKCVVQRLTDCVWVPIHSTHDDDHYLRIARIFYVLRESIELLQLSYERKMEPYNPLCYAPHPRFFPSIHVFSEGGVQVEFEYEDPLERDDTCVTYRAKTVGTCPENIVVKFVTRYGVDAHQTMADAGFAPKLRYFGSIGTGANATWYGKLKMVVMDYVEGLTLSDALERGEVPADFPTRLREAIAFLHGAGFVFGDLREPNIMLTPGDKVVQLIDFDWAGKDGEAVYPLSLSSHIQWPIGVAGLKRIKKEHDLSNLVRILTRFETDTGMEICV</sequence>
<evidence type="ECO:0000313" key="2">
    <source>
        <dbReference type="Proteomes" id="UP000054018"/>
    </source>
</evidence>
<evidence type="ECO:0000313" key="1">
    <source>
        <dbReference type="EMBL" id="KIK15018.1"/>
    </source>
</evidence>
<protein>
    <recommendedName>
        <fullName evidence="3">Protein kinase domain-containing protein</fullName>
    </recommendedName>
</protein>
<reference evidence="1 2" key="1">
    <citation type="submission" date="2014-04" db="EMBL/GenBank/DDBJ databases">
        <authorList>
            <consortium name="DOE Joint Genome Institute"/>
            <person name="Kuo A."/>
            <person name="Kohler A."/>
            <person name="Costa M.D."/>
            <person name="Nagy L.G."/>
            <person name="Floudas D."/>
            <person name="Copeland A."/>
            <person name="Barry K.W."/>
            <person name="Cichocki N."/>
            <person name="Veneault-Fourrey C."/>
            <person name="LaButti K."/>
            <person name="Lindquist E.A."/>
            <person name="Lipzen A."/>
            <person name="Lundell T."/>
            <person name="Morin E."/>
            <person name="Murat C."/>
            <person name="Sun H."/>
            <person name="Tunlid A."/>
            <person name="Henrissat B."/>
            <person name="Grigoriev I.V."/>
            <person name="Hibbett D.S."/>
            <person name="Martin F."/>
            <person name="Nordberg H.P."/>
            <person name="Cantor M.N."/>
            <person name="Hua S.X."/>
        </authorList>
    </citation>
    <scope>NUCLEOTIDE SEQUENCE [LARGE SCALE GENOMIC DNA]</scope>
    <source>
        <strain evidence="1 2">441</strain>
    </source>
</reference>
<evidence type="ECO:0008006" key="3">
    <source>
        <dbReference type="Google" id="ProtNLM"/>
    </source>
</evidence>
<dbReference type="SUPFAM" id="SSF56112">
    <property type="entry name" value="Protein kinase-like (PK-like)"/>
    <property type="match status" value="1"/>
</dbReference>
<gene>
    <name evidence="1" type="ORF">PISMIDRAFT_115941</name>
</gene>
<dbReference type="AlphaFoldDB" id="A0A0C9Z4Y0"/>
<dbReference type="HOGENOM" id="CLU_013871_2_2_1"/>
<dbReference type="OrthoDB" id="4062651at2759"/>
<dbReference type="Proteomes" id="UP000054018">
    <property type="component" value="Unassembled WGS sequence"/>
</dbReference>